<dbReference type="InterPro" id="IPR007569">
    <property type="entry name" value="DUF559"/>
</dbReference>
<feature type="region of interest" description="Disordered" evidence="1">
    <location>
        <begin position="128"/>
        <end position="156"/>
    </location>
</feature>
<dbReference type="Pfam" id="PF04480">
    <property type="entry name" value="DUF559"/>
    <property type="match status" value="1"/>
</dbReference>
<dbReference type="PANTHER" id="PTHR38590">
    <property type="entry name" value="BLL0828 PROTEIN"/>
    <property type="match status" value="1"/>
</dbReference>
<dbReference type="PANTHER" id="PTHR38590:SF1">
    <property type="entry name" value="BLL0828 PROTEIN"/>
    <property type="match status" value="1"/>
</dbReference>
<evidence type="ECO:0000313" key="3">
    <source>
        <dbReference type="EMBL" id="GAO40402.1"/>
    </source>
</evidence>
<organism evidence="3 4">
    <name type="scientific">Sphingomonas changbaiensis NBRC 104936</name>
    <dbReference type="NCBI Taxonomy" id="1219043"/>
    <lineage>
        <taxon>Bacteria</taxon>
        <taxon>Pseudomonadati</taxon>
        <taxon>Pseudomonadota</taxon>
        <taxon>Alphaproteobacteria</taxon>
        <taxon>Sphingomonadales</taxon>
        <taxon>Sphingomonadaceae</taxon>
        <taxon>Sphingomonas</taxon>
    </lineage>
</organism>
<reference evidence="3 4" key="1">
    <citation type="submission" date="2015-04" db="EMBL/GenBank/DDBJ databases">
        <title>Whole genome shotgun sequence of Sphingomonas changbaiensis NBRC 104936.</title>
        <authorList>
            <person name="Katano-Makiyama Y."/>
            <person name="Hosoyama A."/>
            <person name="Hashimoto M."/>
            <person name="Noguchi M."/>
            <person name="Tsuchikane K."/>
            <person name="Ohji S."/>
            <person name="Yamazoe A."/>
            <person name="Ichikawa N."/>
            <person name="Kimura A."/>
            <person name="Fujita N."/>
        </authorList>
    </citation>
    <scope>NUCLEOTIDE SEQUENCE [LARGE SCALE GENOMIC DNA]</scope>
    <source>
        <strain evidence="3 4">NBRC 104936</strain>
    </source>
</reference>
<sequence length="156" mass="17837">MVMQNYRGLPGGSVDRARELRRNRTEAEDKLWYGLRERLPAYKWRFQVPFHPYYADFACLKAKLIIEVDGGQHDEARARDARRTRFLEAKGFRALRFWNNDVLENLDGVLEAISISLSQRERVSGRSCSQHDLNGVGHHLPDTGAAKPRKGEGGSL</sequence>
<feature type="domain" description="DUF559" evidence="2">
    <location>
        <begin position="15"/>
        <end position="116"/>
    </location>
</feature>
<dbReference type="STRING" id="1219043.SCH01S_48_00600"/>
<comment type="caution">
    <text evidence="3">The sequence shown here is derived from an EMBL/GenBank/DDBJ whole genome shotgun (WGS) entry which is preliminary data.</text>
</comment>
<evidence type="ECO:0000256" key="1">
    <source>
        <dbReference type="SAM" id="MobiDB-lite"/>
    </source>
</evidence>
<dbReference type="EMBL" id="BBWU01000048">
    <property type="protein sequence ID" value="GAO40402.1"/>
    <property type="molecule type" value="Genomic_DNA"/>
</dbReference>
<keyword evidence="4" id="KW-1185">Reference proteome</keyword>
<proteinExistence type="predicted"/>
<gene>
    <name evidence="3" type="ORF">SCH01S_48_00600</name>
</gene>
<evidence type="ECO:0000313" key="4">
    <source>
        <dbReference type="Proteomes" id="UP000033202"/>
    </source>
</evidence>
<protein>
    <recommendedName>
        <fullName evidence="2">DUF559 domain-containing protein</fullName>
    </recommendedName>
</protein>
<dbReference type="InterPro" id="IPR047216">
    <property type="entry name" value="Endonuclease_DUF559_bact"/>
</dbReference>
<dbReference type="AlphaFoldDB" id="A0A0E9MRM4"/>
<accession>A0A0E9MRM4</accession>
<evidence type="ECO:0000259" key="2">
    <source>
        <dbReference type="Pfam" id="PF04480"/>
    </source>
</evidence>
<dbReference type="CDD" id="cd01038">
    <property type="entry name" value="Endonuclease_DUF559"/>
    <property type="match status" value="1"/>
</dbReference>
<dbReference type="Gene3D" id="3.40.960.10">
    <property type="entry name" value="VSR Endonuclease"/>
    <property type="match status" value="1"/>
</dbReference>
<dbReference type="Proteomes" id="UP000033202">
    <property type="component" value="Unassembled WGS sequence"/>
</dbReference>
<dbReference type="SUPFAM" id="SSF52980">
    <property type="entry name" value="Restriction endonuclease-like"/>
    <property type="match status" value="1"/>
</dbReference>
<dbReference type="InterPro" id="IPR011335">
    <property type="entry name" value="Restrct_endonuc-II-like"/>
</dbReference>
<name>A0A0E9MRM4_9SPHN</name>